<name>A0A314Z2Y5_PRUYE</name>
<dbReference type="STRING" id="2094558.A0A314Z2Y5"/>
<dbReference type="PANTHER" id="PTHR33321">
    <property type="match status" value="1"/>
</dbReference>
<evidence type="ECO:0000313" key="1">
    <source>
        <dbReference type="EMBL" id="PQQ14615.1"/>
    </source>
</evidence>
<dbReference type="EMBL" id="PJQY01000253">
    <property type="protein sequence ID" value="PQQ14615.1"/>
    <property type="molecule type" value="Genomic_DNA"/>
</dbReference>
<dbReference type="InterPro" id="IPR007541">
    <property type="entry name" value="Uncharacterised_BSP"/>
</dbReference>
<dbReference type="Proteomes" id="UP000250321">
    <property type="component" value="Unassembled WGS sequence"/>
</dbReference>
<keyword evidence="2" id="KW-1185">Reference proteome</keyword>
<organism evidence="1 2">
    <name type="scientific">Prunus yedoensis var. nudiflora</name>
    <dbReference type="NCBI Taxonomy" id="2094558"/>
    <lineage>
        <taxon>Eukaryota</taxon>
        <taxon>Viridiplantae</taxon>
        <taxon>Streptophyta</taxon>
        <taxon>Embryophyta</taxon>
        <taxon>Tracheophyta</taxon>
        <taxon>Spermatophyta</taxon>
        <taxon>Magnoliopsida</taxon>
        <taxon>eudicotyledons</taxon>
        <taxon>Gunneridae</taxon>
        <taxon>Pentapetalae</taxon>
        <taxon>rosids</taxon>
        <taxon>fabids</taxon>
        <taxon>Rosales</taxon>
        <taxon>Rosaceae</taxon>
        <taxon>Amygdaloideae</taxon>
        <taxon>Amygdaleae</taxon>
        <taxon>Prunus</taxon>
    </lineage>
</organism>
<accession>A0A314Z2Y5</accession>
<dbReference type="OrthoDB" id="891726at2759"/>
<protein>
    <submittedName>
        <fullName evidence="1">Uncharacterized protein</fullName>
    </submittedName>
</protein>
<proteinExistence type="predicted"/>
<dbReference type="Pfam" id="PF04450">
    <property type="entry name" value="BSP"/>
    <property type="match status" value="1"/>
</dbReference>
<comment type="caution">
    <text evidence="1">The sequence shown here is derived from an EMBL/GenBank/DDBJ whole genome shotgun (WGS) entry which is preliminary data.</text>
</comment>
<evidence type="ECO:0000313" key="2">
    <source>
        <dbReference type="Proteomes" id="UP000250321"/>
    </source>
</evidence>
<sequence length="93" mass="10577">MTHKWQCHGNRQAPGGLIEGIADCLRLKANYVPNRWAKPGDCRSWKQGSSVTARFLKYCNGLQQQQGSVAELNKKMRDGYSDNLFGFTLRLLF</sequence>
<dbReference type="AlphaFoldDB" id="A0A314Z2Y5"/>
<dbReference type="PANTHER" id="PTHR33321:SF21">
    <property type="entry name" value="BASIC SECRETORY PROTEASE"/>
    <property type="match status" value="1"/>
</dbReference>
<gene>
    <name evidence="1" type="ORF">Pyn_32554</name>
</gene>
<reference evidence="1 2" key="1">
    <citation type="submission" date="2018-02" db="EMBL/GenBank/DDBJ databases">
        <title>Draft genome of wild Prunus yedoensis var. nudiflora.</title>
        <authorList>
            <person name="Baek S."/>
            <person name="Kim J.-H."/>
            <person name="Choi K."/>
            <person name="Kim G.-B."/>
            <person name="Cho A."/>
            <person name="Jang H."/>
            <person name="Shin C.-H."/>
            <person name="Yu H.-J."/>
            <person name="Mun J.-H."/>
        </authorList>
    </citation>
    <scope>NUCLEOTIDE SEQUENCE [LARGE SCALE GENOMIC DNA]</scope>
    <source>
        <strain evidence="2">cv. Jeju island</strain>
        <tissue evidence="1">Leaf</tissue>
    </source>
</reference>